<evidence type="ECO:0000256" key="1">
    <source>
        <dbReference type="SAM" id="MobiDB-lite"/>
    </source>
</evidence>
<organism evidence="2 3">
    <name type="scientific">Stenotrophomonas nematodicola</name>
    <dbReference type="NCBI Taxonomy" id="2656746"/>
    <lineage>
        <taxon>Bacteria</taxon>
        <taxon>Pseudomonadati</taxon>
        <taxon>Pseudomonadota</taxon>
        <taxon>Gammaproteobacteria</taxon>
        <taxon>Lysobacterales</taxon>
        <taxon>Lysobacteraceae</taxon>
        <taxon>Stenotrophomonas</taxon>
    </lineage>
</organism>
<feature type="compositionally biased region" description="Basic and acidic residues" evidence="1">
    <location>
        <begin position="1"/>
        <end position="36"/>
    </location>
</feature>
<name>A0ABW7D0A6_9GAMM</name>
<sequence length="202" mass="23595">MGSRRERREQRQALKADRFEQEKLRRISEREPDKIPQVRASSSPLQEPRLAPHLQRIKLGEAKISAKAQGASSRFNANVAWCETRADKLGDWTWGESRCWSDEEWTATIEPGKKNMCALTWSEVDKMSSDGGHKMHHGHEISDLAGEAQERWKELGYEEFGDSVFRFRVGGQKCRAWGYTVQAHFYMVWWEREHNIYPTSQR</sequence>
<reference evidence="2 3" key="1">
    <citation type="submission" date="2024-09" db="EMBL/GenBank/DDBJ databases">
        <authorList>
            <consortium name="All-Russian atlas of soil microorganisms"/>
            <consortium name="as a basis for the search for new antimicrobial producers and enzymes with unique properties"/>
            <person name="Sokolova E.A."/>
            <person name="Voronina E.N."/>
        </authorList>
    </citation>
    <scope>NUCLEOTIDE SEQUENCE [LARGE SCALE GENOMIC DNA]</scope>
    <source>
        <strain evidence="2 3">AF-22b-331.1</strain>
    </source>
</reference>
<feature type="region of interest" description="Disordered" evidence="1">
    <location>
        <begin position="1"/>
        <end position="46"/>
    </location>
</feature>
<dbReference type="Proteomes" id="UP001605261">
    <property type="component" value="Unassembled WGS sequence"/>
</dbReference>
<comment type="caution">
    <text evidence="2">The sequence shown here is derived from an EMBL/GenBank/DDBJ whole genome shotgun (WGS) entry which is preliminary data.</text>
</comment>
<proteinExistence type="predicted"/>
<evidence type="ECO:0000313" key="3">
    <source>
        <dbReference type="Proteomes" id="UP001605261"/>
    </source>
</evidence>
<dbReference type="EMBL" id="JBHGCJ010000013">
    <property type="protein sequence ID" value="MFG6110643.1"/>
    <property type="molecule type" value="Genomic_DNA"/>
</dbReference>
<protein>
    <submittedName>
        <fullName evidence="2">Uncharacterized protein</fullName>
    </submittedName>
</protein>
<gene>
    <name evidence="2" type="ORF">ACEU0G_000521</name>
</gene>
<evidence type="ECO:0000313" key="2">
    <source>
        <dbReference type="EMBL" id="MFG6110643.1"/>
    </source>
</evidence>
<accession>A0ABW7D0A6</accession>
<dbReference type="RefSeq" id="WP_394164193.1">
    <property type="nucleotide sequence ID" value="NZ_JBHGCJ010000013.1"/>
</dbReference>
<keyword evidence="3" id="KW-1185">Reference proteome</keyword>